<organism evidence="2">
    <name type="scientific">Leptosphaeria maculans (strain JN3 / isolate v23.1.3 / race Av1-4-5-6-7-8)</name>
    <name type="common">Blackleg fungus</name>
    <name type="synonym">Phoma lingam</name>
    <dbReference type="NCBI Taxonomy" id="985895"/>
    <lineage>
        <taxon>Eukaryota</taxon>
        <taxon>Fungi</taxon>
        <taxon>Dikarya</taxon>
        <taxon>Ascomycota</taxon>
        <taxon>Pezizomycotina</taxon>
        <taxon>Dothideomycetes</taxon>
        <taxon>Pleosporomycetidae</taxon>
        <taxon>Pleosporales</taxon>
        <taxon>Pleosporineae</taxon>
        <taxon>Leptosphaeriaceae</taxon>
        <taxon>Plenodomus</taxon>
        <taxon>Plenodomus lingam/Leptosphaeria maculans species complex</taxon>
    </lineage>
</organism>
<dbReference type="AlphaFoldDB" id="E5A3F7"/>
<dbReference type="VEuPathDB" id="FungiDB:LEMA_P095790.1"/>
<sequence>MGIESQEPKTDLVGYRTGPLHHTVPASQSCLQASHGAQGTMDAFSRPSYVATQLRGGRPKGRDSILHALRWGSRYMLLREAPVSTSISTRNYSLLLYANLDPNVPAKGRCVGERYGAFKPHPTKQETPRFLAPHPVDHPPPFLTTYSIHVLGFGREGCFTAHTLALVPNSSREAGYNTAPLSTILLLEGYSTSITSFSRRFQRREW</sequence>
<dbReference type="HOGENOM" id="CLU_1332127_0_0_1"/>
<evidence type="ECO:0000313" key="2">
    <source>
        <dbReference type="Proteomes" id="UP000002668"/>
    </source>
</evidence>
<protein>
    <submittedName>
        <fullName evidence="1">Predicted protein</fullName>
    </submittedName>
</protein>
<proteinExistence type="predicted"/>
<gene>
    <name evidence="1" type="ORF">LEMA_P095790.1</name>
</gene>
<name>E5A3F7_LEPMJ</name>
<evidence type="ECO:0000313" key="1">
    <source>
        <dbReference type="EMBL" id="CBX98170.1"/>
    </source>
</evidence>
<reference evidence="2" key="1">
    <citation type="journal article" date="2011" name="Nat. Commun.">
        <title>Effector diversification within compartments of the Leptosphaeria maculans genome affected by Repeat-Induced Point mutations.</title>
        <authorList>
            <person name="Rouxel T."/>
            <person name="Grandaubert J."/>
            <person name="Hane J.K."/>
            <person name="Hoede C."/>
            <person name="van de Wouw A.P."/>
            <person name="Couloux A."/>
            <person name="Dominguez V."/>
            <person name="Anthouard V."/>
            <person name="Bally P."/>
            <person name="Bourras S."/>
            <person name="Cozijnsen A.J."/>
            <person name="Ciuffetti L.M."/>
            <person name="Degrave A."/>
            <person name="Dilmaghani A."/>
            <person name="Duret L."/>
            <person name="Fudal I."/>
            <person name="Goodwin S.B."/>
            <person name="Gout L."/>
            <person name="Glaser N."/>
            <person name="Linglin J."/>
            <person name="Kema G.H.J."/>
            <person name="Lapalu N."/>
            <person name="Lawrence C.B."/>
            <person name="May K."/>
            <person name="Meyer M."/>
            <person name="Ollivier B."/>
            <person name="Poulain J."/>
            <person name="Schoch C.L."/>
            <person name="Simon A."/>
            <person name="Spatafora J.W."/>
            <person name="Stachowiak A."/>
            <person name="Turgeon B.G."/>
            <person name="Tyler B.M."/>
            <person name="Vincent D."/>
            <person name="Weissenbach J."/>
            <person name="Amselem J."/>
            <person name="Quesneville H."/>
            <person name="Oliver R.P."/>
            <person name="Wincker P."/>
            <person name="Balesdent M.-H."/>
            <person name="Howlett B.J."/>
        </authorList>
    </citation>
    <scope>NUCLEOTIDE SEQUENCE [LARGE SCALE GENOMIC DNA]</scope>
    <source>
        <strain evidence="2">JN3 / isolate v23.1.3 / race Av1-4-5-6-7-8</strain>
    </source>
</reference>
<accession>E5A3F7</accession>
<keyword evidence="2" id="KW-1185">Reference proteome</keyword>
<dbReference type="Proteomes" id="UP000002668">
    <property type="component" value="Genome"/>
</dbReference>
<dbReference type="InParanoid" id="E5A3F7"/>
<dbReference type="EMBL" id="FP929133">
    <property type="protein sequence ID" value="CBX98170.1"/>
    <property type="molecule type" value="Genomic_DNA"/>
</dbReference>